<evidence type="ECO:0000256" key="1">
    <source>
        <dbReference type="SAM" id="Coils"/>
    </source>
</evidence>
<dbReference type="Gene3D" id="6.10.280.70">
    <property type="match status" value="1"/>
</dbReference>
<organism evidence="2 3">
    <name type="scientific">Andalucia godoyi</name>
    <name type="common">Flagellate</name>
    <dbReference type="NCBI Taxonomy" id="505711"/>
    <lineage>
        <taxon>Eukaryota</taxon>
        <taxon>Discoba</taxon>
        <taxon>Jakobida</taxon>
        <taxon>Andalucina</taxon>
        <taxon>Andaluciidae</taxon>
        <taxon>Andalucia</taxon>
    </lineage>
</organism>
<dbReference type="InterPro" id="IPR036228">
    <property type="entry name" value="ATP_synth_F0_dsu_sf_mt"/>
</dbReference>
<name>A0A8K0F458_ANDGO</name>
<evidence type="ECO:0000313" key="2">
    <source>
        <dbReference type="EMBL" id="KAF0852479.1"/>
    </source>
</evidence>
<dbReference type="GO" id="GO:0045259">
    <property type="term" value="C:proton-transporting ATP synthase complex"/>
    <property type="evidence" value="ECO:0007669"/>
    <property type="project" value="InterPro"/>
</dbReference>
<reference evidence="2" key="1">
    <citation type="submission" date="2019-09" db="EMBL/GenBank/DDBJ databases">
        <title>The Mitochondrial Proteome of the Jakobid, Andalucia godoyi, a Protist With the Most Gene-Rich and Bacteria-Like Mitochondrial Genome.</title>
        <authorList>
            <person name="Gray M.W."/>
            <person name="Burger G."/>
            <person name="Derelle R."/>
            <person name="Klimes V."/>
            <person name="Leger M."/>
            <person name="Sarrasin M."/>
            <person name="Vlcek C."/>
            <person name="Roger A.J."/>
            <person name="Elias M."/>
            <person name="Lang B.F."/>
        </authorList>
    </citation>
    <scope>NUCLEOTIDE SEQUENCE</scope>
    <source>
        <strain evidence="2">And28</strain>
    </source>
</reference>
<accession>A0A8K0F458</accession>
<sequence length="194" mass="20533">MLFRVVPRVRLLSSVPSASATLNWSGLSSALQSKESKDALFSLRRTLDDLDKELSSVPETPETVDFAAWRASLSAASHPVVAAYASALSAASSPSVMKPFANPLAADARSAFLALEAQAADAARTTESTLRSLQNDLAALDARRNQANTTVEEELAKNPAVAAAIANEINDDNWTYGGAAPVDPLAKSHDNHHH</sequence>
<dbReference type="AlphaFoldDB" id="A0A8K0F458"/>
<gene>
    <name evidence="2" type="ORF">ANDGO_06913</name>
</gene>
<dbReference type="GO" id="GO:0015078">
    <property type="term" value="F:proton transmembrane transporter activity"/>
    <property type="evidence" value="ECO:0007669"/>
    <property type="project" value="InterPro"/>
</dbReference>
<proteinExistence type="predicted"/>
<dbReference type="SUPFAM" id="SSF161065">
    <property type="entry name" value="ATP synthase D chain-like"/>
    <property type="match status" value="1"/>
</dbReference>
<dbReference type="GO" id="GO:0015986">
    <property type="term" value="P:proton motive force-driven ATP synthesis"/>
    <property type="evidence" value="ECO:0007669"/>
    <property type="project" value="InterPro"/>
</dbReference>
<keyword evidence="3" id="KW-1185">Reference proteome</keyword>
<protein>
    <submittedName>
        <fullName evidence="2">Mitochondrial Complex V (CV) F1Fo ATP synthase Fo subunit d (Atp7)</fullName>
    </submittedName>
</protein>
<evidence type="ECO:0000313" key="3">
    <source>
        <dbReference type="Proteomes" id="UP000799049"/>
    </source>
</evidence>
<keyword evidence="1" id="KW-0175">Coiled coil</keyword>
<dbReference type="Proteomes" id="UP000799049">
    <property type="component" value="Unassembled WGS sequence"/>
</dbReference>
<feature type="coiled-coil region" evidence="1">
    <location>
        <begin position="123"/>
        <end position="157"/>
    </location>
</feature>
<dbReference type="EMBL" id="VRVR01000034">
    <property type="protein sequence ID" value="KAF0852479.1"/>
    <property type="molecule type" value="Genomic_DNA"/>
</dbReference>
<comment type="caution">
    <text evidence="2">The sequence shown here is derived from an EMBL/GenBank/DDBJ whole genome shotgun (WGS) entry which is preliminary data.</text>
</comment>